<organism evidence="10 11">
    <name type="scientific">Litoribrevibacter euphylliae</name>
    <dbReference type="NCBI Taxonomy" id="1834034"/>
    <lineage>
        <taxon>Bacteria</taxon>
        <taxon>Pseudomonadati</taxon>
        <taxon>Pseudomonadota</taxon>
        <taxon>Gammaproteobacteria</taxon>
        <taxon>Oceanospirillales</taxon>
        <taxon>Oceanospirillaceae</taxon>
        <taxon>Litoribrevibacter</taxon>
    </lineage>
</organism>
<dbReference type="InterPro" id="IPR035965">
    <property type="entry name" value="PAS-like_dom_sf"/>
</dbReference>
<dbReference type="Proteomes" id="UP001595476">
    <property type="component" value="Unassembled WGS sequence"/>
</dbReference>
<dbReference type="RefSeq" id="WP_386714329.1">
    <property type="nucleotide sequence ID" value="NZ_JBHRSZ010000001.1"/>
</dbReference>
<protein>
    <recommendedName>
        <fullName evidence="2">histidine kinase</fullName>
        <ecNumber evidence="2">2.7.13.3</ecNumber>
    </recommendedName>
</protein>
<dbReference type="InterPro" id="IPR003594">
    <property type="entry name" value="HATPase_dom"/>
</dbReference>
<dbReference type="SUPFAM" id="SSF52172">
    <property type="entry name" value="CheY-like"/>
    <property type="match status" value="2"/>
</dbReference>
<feature type="domain" description="Response regulatory" evidence="9">
    <location>
        <begin position="713"/>
        <end position="830"/>
    </location>
</feature>
<evidence type="ECO:0000256" key="5">
    <source>
        <dbReference type="PROSITE-ProRule" id="PRU00169"/>
    </source>
</evidence>
<feature type="transmembrane region" description="Helical" evidence="7">
    <location>
        <begin position="218"/>
        <end position="242"/>
    </location>
</feature>
<dbReference type="Gene3D" id="3.30.450.20">
    <property type="entry name" value="PAS domain"/>
    <property type="match status" value="1"/>
</dbReference>
<keyword evidence="11" id="KW-1185">Reference proteome</keyword>
<dbReference type="PANTHER" id="PTHR45339">
    <property type="entry name" value="HYBRID SIGNAL TRANSDUCTION HISTIDINE KINASE J"/>
    <property type="match status" value="1"/>
</dbReference>
<feature type="modified residue" description="4-aspartylphosphate" evidence="5">
    <location>
        <position position="929"/>
    </location>
</feature>
<dbReference type="InterPro" id="IPR036097">
    <property type="entry name" value="HisK_dim/P_sf"/>
</dbReference>
<dbReference type="InterPro" id="IPR004358">
    <property type="entry name" value="Sig_transdc_His_kin-like_C"/>
</dbReference>
<dbReference type="CDD" id="cd00082">
    <property type="entry name" value="HisKA"/>
    <property type="match status" value="1"/>
</dbReference>
<dbReference type="InterPro" id="IPR005467">
    <property type="entry name" value="His_kinase_dom"/>
</dbReference>
<dbReference type="InterPro" id="IPR011006">
    <property type="entry name" value="CheY-like_superfamily"/>
</dbReference>
<keyword evidence="7" id="KW-0812">Transmembrane</keyword>
<evidence type="ECO:0000256" key="3">
    <source>
        <dbReference type="ARBA" id="ARBA00022553"/>
    </source>
</evidence>
<evidence type="ECO:0000256" key="2">
    <source>
        <dbReference type="ARBA" id="ARBA00012438"/>
    </source>
</evidence>
<dbReference type="CDD" id="cd16922">
    <property type="entry name" value="HATPase_EvgS-ArcB-TorS-like"/>
    <property type="match status" value="1"/>
</dbReference>
<gene>
    <name evidence="10" type="ORF">ACFOEK_00105</name>
</gene>
<dbReference type="Pfam" id="PF02518">
    <property type="entry name" value="HATPase_c"/>
    <property type="match status" value="1"/>
</dbReference>
<dbReference type="Gene3D" id="3.40.50.2300">
    <property type="match status" value="1"/>
</dbReference>
<dbReference type="GO" id="GO:0005524">
    <property type="term" value="F:ATP binding"/>
    <property type="evidence" value="ECO:0007669"/>
    <property type="project" value="UniProtKB-KW"/>
</dbReference>
<evidence type="ECO:0000256" key="7">
    <source>
        <dbReference type="SAM" id="Phobius"/>
    </source>
</evidence>
<feature type="modified residue" description="4-aspartylphosphate" evidence="5">
    <location>
        <position position="765"/>
    </location>
</feature>
<evidence type="ECO:0000259" key="8">
    <source>
        <dbReference type="PROSITE" id="PS50109"/>
    </source>
</evidence>
<evidence type="ECO:0000313" key="10">
    <source>
        <dbReference type="EMBL" id="MFC3149425.1"/>
    </source>
</evidence>
<comment type="caution">
    <text evidence="10">The sequence shown here is derived from an EMBL/GenBank/DDBJ whole genome shotgun (WGS) entry which is preliminary data.</text>
</comment>
<keyword evidence="4" id="KW-0902">Two-component regulatory system</keyword>
<name>A0ABV7HAK0_9GAMM</name>
<feature type="domain" description="Response regulatory" evidence="9">
    <location>
        <begin position="876"/>
        <end position="999"/>
    </location>
</feature>
<keyword evidence="3 5" id="KW-0597">Phosphoprotein</keyword>
<keyword evidence="10" id="KW-0067">ATP-binding</keyword>
<dbReference type="PROSITE" id="PS50110">
    <property type="entry name" value="RESPONSE_REGULATORY"/>
    <property type="match status" value="2"/>
</dbReference>
<evidence type="ECO:0000256" key="6">
    <source>
        <dbReference type="SAM" id="MobiDB-lite"/>
    </source>
</evidence>
<dbReference type="CDD" id="cd17546">
    <property type="entry name" value="REC_hyHK_CKI1_RcsC-like"/>
    <property type="match status" value="1"/>
</dbReference>
<dbReference type="Pfam" id="PF00072">
    <property type="entry name" value="Response_reg"/>
    <property type="match status" value="1"/>
</dbReference>
<dbReference type="InterPro" id="IPR001789">
    <property type="entry name" value="Sig_transdc_resp-reg_receiver"/>
</dbReference>
<evidence type="ECO:0000256" key="1">
    <source>
        <dbReference type="ARBA" id="ARBA00000085"/>
    </source>
</evidence>
<reference evidence="11" key="1">
    <citation type="journal article" date="2019" name="Int. J. Syst. Evol. Microbiol.">
        <title>The Global Catalogue of Microorganisms (GCM) 10K type strain sequencing project: providing services to taxonomists for standard genome sequencing and annotation.</title>
        <authorList>
            <consortium name="The Broad Institute Genomics Platform"/>
            <consortium name="The Broad Institute Genome Sequencing Center for Infectious Disease"/>
            <person name="Wu L."/>
            <person name="Ma J."/>
        </authorList>
    </citation>
    <scope>NUCLEOTIDE SEQUENCE [LARGE SCALE GENOMIC DNA]</scope>
    <source>
        <strain evidence="11">KCTC 52438</strain>
    </source>
</reference>
<keyword evidence="7" id="KW-1133">Transmembrane helix</keyword>
<evidence type="ECO:0000313" key="11">
    <source>
        <dbReference type="Proteomes" id="UP001595476"/>
    </source>
</evidence>
<feature type="transmembrane region" description="Helical" evidence="7">
    <location>
        <begin position="31"/>
        <end position="53"/>
    </location>
</feature>
<comment type="catalytic activity">
    <reaction evidence="1">
        <text>ATP + protein L-histidine = ADP + protein N-phospho-L-histidine.</text>
        <dbReference type="EC" id="2.7.13.3"/>
    </reaction>
</comment>
<evidence type="ECO:0000256" key="4">
    <source>
        <dbReference type="ARBA" id="ARBA00023012"/>
    </source>
</evidence>
<dbReference type="Pfam" id="PF00512">
    <property type="entry name" value="HisKA"/>
    <property type="match status" value="1"/>
</dbReference>
<feature type="domain" description="Histidine kinase" evidence="8">
    <location>
        <begin position="466"/>
        <end position="686"/>
    </location>
</feature>
<feature type="compositionally biased region" description="Basic and acidic residues" evidence="6">
    <location>
        <begin position="849"/>
        <end position="866"/>
    </location>
</feature>
<feature type="compositionally biased region" description="Basic and acidic residues" evidence="6">
    <location>
        <begin position="133"/>
        <end position="154"/>
    </location>
</feature>
<keyword evidence="10" id="KW-0547">Nucleotide-binding</keyword>
<feature type="region of interest" description="Disordered" evidence="6">
    <location>
        <begin position="849"/>
        <end position="869"/>
    </location>
</feature>
<keyword evidence="7" id="KW-0472">Membrane</keyword>
<dbReference type="EMBL" id="JBHRSZ010000001">
    <property type="protein sequence ID" value="MFC3149425.1"/>
    <property type="molecule type" value="Genomic_DNA"/>
</dbReference>
<dbReference type="EC" id="2.7.13.3" evidence="2"/>
<dbReference type="SUPFAM" id="SSF47384">
    <property type="entry name" value="Homodimeric domain of signal transducing histidine kinase"/>
    <property type="match status" value="1"/>
</dbReference>
<proteinExistence type="predicted"/>
<accession>A0ABV7HAK0</accession>
<sequence>MVRTSAQVNEQSMRAVDATNKQPRPRLQYSLAIRLLRIVFSIYILITIAITSVQMTNEYLLKKSSIQDNFIAYQGIFYEGIGHALWNFDHVQLNAMLDGVEKLQDIEGIYVFDAKGSLILERGFLNIGSTHTESTHTESTHTELEESSDARERNASAADSEGQSTETVEGTPLQPMEYEKQEQLGLFSYHFPVTYYKEKIGAVTFFSSNKIVFDQVKYNFLTIIINAIIKTIILWLLFIWAFKRYLVKALDTFISKMEATNLSNLEESGVTLNTFGSYELERFKEVFNDMTHRIIKSKQTMERLNHELEQEVDNRTKEIVLKQEMLEQMSLQGRIGAWEWRIDDHKIQWSAMTRIIHCVDQDFVPTATSAWWFINNDEKRALIKQRLEDAIEHNKDWAEELQITTAHGHIIWVKVTCSGVFEGGKCVRLYGSYQDIDERVRVREELIKAKDLAESGARMKSEFLATMSHEIRTPMNGVLGMLYLLQNSNLDATQKGYADVATSSGEFLLGLINDILDFSKIEAGHLELEQLELNLVTLLSDVAKSFGIKAYEHNLQFILDTAEVPNVMVLGDIGRIRQVLSNLIGNAIKFTSEGHILVRGVLTDTGEQWCFDCYVEDTGIGISADKTDKIFDQFTQVDASTTRQYGGTGLGLAITRELCRLMQGDVEVSSQPGQGSVFSFYVKLDKPKAEGPALIDADDIPTDNELADLKLKRVLVANSYTVAHDVLERQLNAWEMDVTYAESWHAVRGLLSDDLETAFDVILVDWELALTIPESFDANKHPVLRKQPWVLLRPIGSDQSELVDSAIVWADVLEKPVVPTELARLLLSVVMPSERNANTPAPLTLVDVKSRQTDSPPKRVSSEQETPKMPWPESTRILLVEDNDINRMVAEGLLDKLVLKHAFAVHGANALEVLKASENDEPFDLILMDCQMPEMDGYQATGCIRRGEAGDRYRSIPILAMTANAMEGDRERCIDSGMDDYLTKPVDPNVLYQKLHAWLVKNKK</sequence>
<dbReference type="PROSITE" id="PS50109">
    <property type="entry name" value="HIS_KIN"/>
    <property type="match status" value="1"/>
</dbReference>
<dbReference type="PRINTS" id="PR00344">
    <property type="entry name" value="BCTRLSENSOR"/>
</dbReference>
<dbReference type="PANTHER" id="PTHR45339:SF1">
    <property type="entry name" value="HYBRID SIGNAL TRANSDUCTION HISTIDINE KINASE J"/>
    <property type="match status" value="1"/>
</dbReference>
<dbReference type="InterPro" id="IPR036890">
    <property type="entry name" value="HATPase_C_sf"/>
</dbReference>
<dbReference type="Gene3D" id="1.10.287.130">
    <property type="match status" value="1"/>
</dbReference>
<dbReference type="SMART" id="SM00387">
    <property type="entry name" value="HATPase_c"/>
    <property type="match status" value="1"/>
</dbReference>
<dbReference type="SUPFAM" id="SSF55874">
    <property type="entry name" value="ATPase domain of HSP90 chaperone/DNA topoisomerase II/histidine kinase"/>
    <property type="match status" value="1"/>
</dbReference>
<dbReference type="SUPFAM" id="SSF55785">
    <property type="entry name" value="PYP-like sensor domain (PAS domain)"/>
    <property type="match status" value="1"/>
</dbReference>
<feature type="region of interest" description="Disordered" evidence="6">
    <location>
        <begin position="131"/>
        <end position="174"/>
    </location>
</feature>
<dbReference type="InterPro" id="IPR003661">
    <property type="entry name" value="HisK_dim/P_dom"/>
</dbReference>
<dbReference type="SMART" id="SM00448">
    <property type="entry name" value="REC"/>
    <property type="match status" value="1"/>
</dbReference>
<dbReference type="SMART" id="SM00388">
    <property type="entry name" value="HisKA"/>
    <property type="match status" value="1"/>
</dbReference>
<evidence type="ECO:0000259" key="9">
    <source>
        <dbReference type="PROSITE" id="PS50110"/>
    </source>
</evidence>
<dbReference type="Gene3D" id="3.30.565.10">
    <property type="entry name" value="Histidine kinase-like ATPase, C-terminal domain"/>
    <property type="match status" value="1"/>
</dbReference>